<name>A0A0K1RB18_9CORY</name>
<evidence type="ECO:0000256" key="1">
    <source>
        <dbReference type="PROSITE-ProRule" id="PRU00325"/>
    </source>
</evidence>
<evidence type="ECO:0000313" key="4">
    <source>
        <dbReference type="EMBL" id="AKV58604.1"/>
    </source>
</evidence>
<protein>
    <recommendedName>
        <fullName evidence="3">SWIM-type domain-containing protein</fullName>
    </recommendedName>
</protein>
<evidence type="ECO:0000259" key="3">
    <source>
        <dbReference type="PROSITE" id="PS50966"/>
    </source>
</evidence>
<dbReference type="Proteomes" id="UP000060016">
    <property type="component" value="Chromosome"/>
</dbReference>
<dbReference type="PANTHER" id="PTHR38133:SF1">
    <property type="entry name" value="SLR1429 PROTEIN"/>
    <property type="match status" value="1"/>
</dbReference>
<feature type="compositionally biased region" description="Polar residues" evidence="2">
    <location>
        <begin position="62"/>
        <end position="73"/>
    </location>
</feature>
<proteinExistence type="predicted"/>
<feature type="domain" description="SWIM-type" evidence="3">
    <location>
        <begin position="166"/>
        <end position="201"/>
    </location>
</feature>
<organism evidence="4 5">
    <name type="scientific">Corynebacterium riegelii</name>
    <dbReference type="NCBI Taxonomy" id="156976"/>
    <lineage>
        <taxon>Bacteria</taxon>
        <taxon>Bacillati</taxon>
        <taxon>Actinomycetota</taxon>
        <taxon>Actinomycetes</taxon>
        <taxon>Mycobacteriales</taxon>
        <taxon>Corynebacteriaceae</taxon>
        <taxon>Corynebacterium</taxon>
    </lineage>
</organism>
<keyword evidence="5" id="KW-1185">Reference proteome</keyword>
<dbReference type="AlphaFoldDB" id="A0A0K1RB18"/>
<dbReference type="GO" id="GO:0008270">
    <property type="term" value="F:zinc ion binding"/>
    <property type="evidence" value="ECO:0007669"/>
    <property type="project" value="UniProtKB-KW"/>
</dbReference>
<dbReference type="EMBL" id="CP012342">
    <property type="protein sequence ID" value="AKV58604.1"/>
    <property type="molecule type" value="Genomic_DNA"/>
</dbReference>
<dbReference type="STRING" id="156976.AK829_04815"/>
<accession>A0A0K1RB18</accession>
<dbReference type="KEGG" id="crie:AK829_04815"/>
<reference evidence="4 5" key="1">
    <citation type="submission" date="2015-08" db="EMBL/GenBank/DDBJ databases">
        <authorList>
            <person name="Babu N.S."/>
            <person name="Beckwith C.J."/>
            <person name="Beseler K.G."/>
            <person name="Brison A."/>
            <person name="Carone J.V."/>
            <person name="Caskin T.P."/>
            <person name="Diamond M."/>
            <person name="Durham M.E."/>
            <person name="Foxe J.M."/>
            <person name="Go M."/>
            <person name="Henderson B.A."/>
            <person name="Jones I.B."/>
            <person name="McGettigan J.A."/>
            <person name="Micheletti S.J."/>
            <person name="Nasrallah M.E."/>
            <person name="Ortiz D."/>
            <person name="Piller C.R."/>
            <person name="Privatt S.R."/>
            <person name="Schneider S.L."/>
            <person name="Sharp S."/>
            <person name="Smith T.C."/>
            <person name="Stanton J.D."/>
            <person name="Ullery H.E."/>
            <person name="Wilson R.J."/>
            <person name="Serrano M.G."/>
            <person name="Buck G."/>
            <person name="Lee V."/>
            <person name="Wang Y."/>
            <person name="Carvalho R."/>
            <person name="Voegtly L."/>
            <person name="Shi R."/>
            <person name="Duckworth R."/>
            <person name="Johnson A."/>
            <person name="Loviza R."/>
            <person name="Walstead R."/>
            <person name="Shah Z."/>
            <person name="Kiflezghi M."/>
            <person name="Wade K."/>
            <person name="Ball S.L."/>
            <person name="Bradley K.W."/>
            <person name="Asai D.J."/>
            <person name="Bowman C.A."/>
            <person name="Russell D.A."/>
            <person name="Pope W.H."/>
            <person name="Jacobs-Sera D."/>
            <person name="Hendrix R.W."/>
            <person name="Hatfull G.F."/>
        </authorList>
    </citation>
    <scope>NUCLEOTIDE SEQUENCE [LARGE SCALE GENOMIC DNA]</scope>
    <source>
        <strain evidence="4 5">PUDD_83A45</strain>
    </source>
</reference>
<feature type="region of interest" description="Disordered" evidence="2">
    <location>
        <begin position="57"/>
        <end position="76"/>
    </location>
</feature>
<sequence>MTNTNRPHEDNVIYANFGAKRRVSSAEETVGPLVPPSPRELRERIRETAQRIRNGVGEGPVQSVSHPSVSYSPASGRLREAVAQRTDQGRAKRGREYAAEGRVTGFNVRVNTVEAEVHGSQPEPFFAGFILARRSEEDLVDAMQQLGGGGGAVARAKRGAFPDQVVDTLLFADGDDARFFCDCPDPAPLCKHIVAVTEVAAKRFDADPTLLFALRGLSVEDVEASIREGAEGTARANAAEGSEFFWTGHELPDLPTPKIAPMVDDSDTDLLRRALESVSFTNIDLLNAVADIENLYDALVEEDH</sequence>
<dbReference type="InterPro" id="IPR007527">
    <property type="entry name" value="Znf_SWIM"/>
</dbReference>
<evidence type="ECO:0000256" key="2">
    <source>
        <dbReference type="SAM" id="MobiDB-lite"/>
    </source>
</evidence>
<evidence type="ECO:0000313" key="5">
    <source>
        <dbReference type="Proteomes" id="UP000060016"/>
    </source>
</evidence>
<dbReference type="PATRIC" id="fig|156976.3.peg.956"/>
<dbReference type="PROSITE" id="PS50966">
    <property type="entry name" value="ZF_SWIM"/>
    <property type="match status" value="1"/>
</dbReference>
<keyword evidence="1" id="KW-0862">Zinc</keyword>
<keyword evidence="1" id="KW-0863">Zinc-finger</keyword>
<dbReference type="PANTHER" id="PTHR38133">
    <property type="entry name" value="SLR1429 PROTEIN"/>
    <property type="match status" value="1"/>
</dbReference>
<gene>
    <name evidence="4" type="ORF">AK829_04815</name>
</gene>
<dbReference type="RefSeq" id="WP_052204739.1">
    <property type="nucleotide sequence ID" value="NZ_CP012342.1"/>
</dbReference>
<keyword evidence="1" id="KW-0479">Metal-binding</keyword>